<dbReference type="Proteomes" id="UP001139347">
    <property type="component" value="Unassembled WGS sequence"/>
</dbReference>
<reference evidence="1" key="1">
    <citation type="submission" date="2022-04" db="EMBL/GenBank/DDBJ databases">
        <title>Paenibacillus mangrovi sp. nov., a novel endophytic bacterium isolated from bark of Kandelia candel.</title>
        <authorList>
            <person name="Tuo L."/>
        </authorList>
    </citation>
    <scope>NUCLEOTIDE SEQUENCE</scope>
    <source>
        <strain evidence="1">KQZ6P-2</strain>
    </source>
</reference>
<dbReference type="EMBL" id="JALIRP010000001">
    <property type="protein sequence ID" value="MCJ8010980.1"/>
    <property type="molecule type" value="Genomic_DNA"/>
</dbReference>
<gene>
    <name evidence="1" type="ORF">MUG84_04385</name>
</gene>
<evidence type="ECO:0000313" key="1">
    <source>
        <dbReference type="EMBL" id="MCJ8010980.1"/>
    </source>
</evidence>
<keyword evidence="2" id="KW-1185">Reference proteome</keyword>
<name>A0A9X2B1L0_9BACL</name>
<evidence type="ECO:0000313" key="2">
    <source>
        <dbReference type="Proteomes" id="UP001139347"/>
    </source>
</evidence>
<sequence length="46" mass="5344">MNEIVLMGIDMDREAIEKQLDACILTPDEMHMDWSKLSNPLPWAEI</sequence>
<protein>
    <recommendedName>
        <fullName evidence="3">CobW C-terminal domain-containing protein</fullName>
    </recommendedName>
</protein>
<evidence type="ECO:0008006" key="3">
    <source>
        <dbReference type="Google" id="ProtNLM"/>
    </source>
</evidence>
<proteinExistence type="predicted"/>
<dbReference type="AlphaFoldDB" id="A0A9X2B1L0"/>
<organism evidence="1 2">
    <name type="scientific">Paenibacillus mangrovi</name>
    <dbReference type="NCBI Taxonomy" id="2931978"/>
    <lineage>
        <taxon>Bacteria</taxon>
        <taxon>Bacillati</taxon>
        <taxon>Bacillota</taxon>
        <taxon>Bacilli</taxon>
        <taxon>Bacillales</taxon>
        <taxon>Paenibacillaceae</taxon>
        <taxon>Paenibacillus</taxon>
    </lineage>
</organism>
<accession>A0A9X2B1L0</accession>
<comment type="caution">
    <text evidence="1">The sequence shown here is derived from an EMBL/GenBank/DDBJ whole genome shotgun (WGS) entry which is preliminary data.</text>
</comment>